<dbReference type="EMBL" id="HBFM01007176">
    <property type="protein sequence ID" value="CAD8768084.1"/>
    <property type="molecule type" value="Transcribed_RNA"/>
</dbReference>
<protein>
    <submittedName>
        <fullName evidence="1">Uncharacterized protein</fullName>
    </submittedName>
</protein>
<organism evidence="1">
    <name type="scientific">Polytomella parva</name>
    <dbReference type="NCBI Taxonomy" id="51329"/>
    <lineage>
        <taxon>Eukaryota</taxon>
        <taxon>Viridiplantae</taxon>
        <taxon>Chlorophyta</taxon>
        <taxon>core chlorophytes</taxon>
        <taxon>Chlorophyceae</taxon>
        <taxon>CS clade</taxon>
        <taxon>Chlamydomonadales</taxon>
        <taxon>Chlamydomonadaceae</taxon>
        <taxon>Polytomella</taxon>
    </lineage>
</organism>
<accession>A0A7S0UP51</accession>
<gene>
    <name evidence="1" type="ORF">PPAR00522_LOCUS4480</name>
</gene>
<proteinExistence type="predicted"/>
<evidence type="ECO:0000313" key="1">
    <source>
        <dbReference type="EMBL" id="CAD8768084.1"/>
    </source>
</evidence>
<reference evidence="1" key="1">
    <citation type="submission" date="2021-01" db="EMBL/GenBank/DDBJ databases">
        <authorList>
            <person name="Corre E."/>
            <person name="Pelletier E."/>
            <person name="Niang G."/>
            <person name="Scheremetjew M."/>
            <person name="Finn R."/>
            <person name="Kale V."/>
            <person name="Holt S."/>
            <person name="Cochrane G."/>
            <person name="Meng A."/>
            <person name="Brown T."/>
            <person name="Cohen L."/>
        </authorList>
    </citation>
    <scope>NUCLEOTIDE SEQUENCE</scope>
    <source>
        <strain evidence="1">SAG 63-3</strain>
    </source>
</reference>
<name>A0A7S0UP51_9CHLO</name>
<sequence>MGSCQNSNRFDPKTPLTRPFVHAAEGDAWRQGKYDVSNICSAKGAVLLQSGIMFSSGVWGEPKRVREGGIKERKVGGSETEDTNVQKENFPAMGECMLWCLESGWVVNILDLFGLTKSKLPDIVSSVLDEYTIKQSNLSRD</sequence>
<dbReference type="AlphaFoldDB" id="A0A7S0UP51"/>